<name>A0A1N6IBJ1_9BURK</name>
<dbReference type="EMBL" id="FSRU01000001">
    <property type="protein sequence ID" value="SIO29408.1"/>
    <property type="molecule type" value="Genomic_DNA"/>
</dbReference>
<accession>A0A1N6IBJ1</accession>
<gene>
    <name evidence="1" type="ORF">SAMN05444165_2012</name>
</gene>
<keyword evidence="2" id="KW-1185">Reference proteome</keyword>
<organism evidence="1 2">
    <name type="scientific">Paraburkholderia phenazinium</name>
    <dbReference type="NCBI Taxonomy" id="60549"/>
    <lineage>
        <taxon>Bacteria</taxon>
        <taxon>Pseudomonadati</taxon>
        <taxon>Pseudomonadota</taxon>
        <taxon>Betaproteobacteria</taxon>
        <taxon>Burkholderiales</taxon>
        <taxon>Burkholderiaceae</taxon>
        <taxon>Paraburkholderia</taxon>
    </lineage>
</organism>
<evidence type="ECO:0000313" key="2">
    <source>
        <dbReference type="Proteomes" id="UP000185151"/>
    </source>
</evidence>
<sequence>MGRDTAQASHHRHCAGIENSEFAVAALMSSTQSLEWVQQD</sequence>
<dbReference type="AlphaFoldDB" id="A0A1N6IBJ1"/>
<reference evidence="1 2" key="1">
    <citation type="submission" date="2016-11" db="EMBL/GenBank/DDBJ databases">
        <authorList>
            <person name="Jaros S."/>
            <person name="Januszkiewicz K."/>
            <person name="Wedrychowicz H."/>
        </authorList>
    </citation>
    <scope>NUCLEOTIDE SEQUENCE [LARGE SCALE GENOMIC DNA]</scope>
    <source>
        <strain evidence="1 2">GAS95</strain>
    </source>
</reference>
<evidence type="ECO:0000313" key="1">
    <source>
        <dbReference type="EMBL" id="SIO29408.1"/>
    </source>
</evidence>
<proteinExistence type="predicted"/>
<protein>
    <submittedName>
        <fullName evidence="1">Uncharacterized protein</fullName>
    </submittedName>
</protein>
<dbReference type="Proteomes" id="UP000185151">
    <property type="component" value="Unassembled WGS sequence"/>
</dbReference>